<protein>
    <recommendedName>
        <fullName evidence="1">Putative DnaT-like domain-containing protein</fullName>
    </recommendedName>
</protein>
<dbReference type="InterPro" id="IPR046787">
    <property type="entry name" value="DnaT_2"/>
</dbReference>
<evidence type="ECO:0000259" key="1">
    <source>
        <dbReference type="Pfam" id="PF20557"/>
    </source>
</evidence>
<name>A0A4R6YF05_9HYPH</name>
<evidence type="ECO:0000313" key="3">
    <source>
        <dbReference type="Proteomes" id="UP000294958"/>
    </source>
</evidence>
<sequence>MADHYGDLPGALAYHEARGNAAWSAAGVTDAQRTAALVRASSALDGIYGDRFAGRKTGGRSQALAWPRTGAYDHCASEDIPSDEIPQEVVNAAYEIALAELLQPGSSSPAVTPGRLVKRQKVDTIEREFFGPSDGVPGAADAMRPVLMAVEDALRCVLSRAGGASVDLLRV</sequence>
<accession>A0A4R6YF05</accession>
<dbReference type="OrthoDB" id="980409at2"/>
<dbReference type="RefSeq" id="WP_133675348.1">
    <property type="nucleotide sequence ID" value="NZ_SNZF01000013.1"/>
</dbReference>
<proteinExistence type="predicted"/>
<reference evidence="2 3" key="1">
    <citation type="submission" date="2019-03" db="EMBL/GenBank/DDBJ databases">
        <title>Genomic Encyclopedia of Type Strains, Phase IV (KMG-IV): sequencing the most valuable type-strain genomes for metagenomic binning, comparative biology and taxonomic classification.</title>
        <authorList>
            <person name="Goeker M."/>
        </authorList>
    </citation>
    <scope>NUCLEOTIDE SEQUENCE [LARGE SCALE GENOMIC DNA]</scope>
    <source>
        <strain evidence="2 3">DSM 11603</strain>
    </source>
</reference>
<organism evidence="2 3">
    <name type="scientific">Aquamicrobium defluvii</name>
    <dbReference type="NCBI Taxonomy" id="69279"/>
    <lineage>
        <taxon>Bacteria</taxon>
        <taxon>Pseudomonadati</taxon>
        <taxon>Pseudomonadota</taxon>
        <taxon>Alphaproteobacteria</taxon>
        <taxon>Hyphomicrobiales</taxon>
        <taxon>Phyllobacteriaceae</taxon>
        <taxon>Aquamicrobium</taxon>
    </lineage>
</organism>
<feature type="domain" description="Putative DnaT-like" evidence="1">
    <location>
        <begin position="2"/>
        <end position="170"/>
    </location>
</feature>
<comment type="caution">
    <text evidence="2">The sequence shown here is derived from an EMBL/GenBank/DDBJ whole genome shotgun (WGS) entry which is preliminary data.</text>
</comment>
<keyword evidence="3" id="KW-1185">Reference proteome</keyword>
<evidence type="ECO:0000313" key="2">
    <source>
        <dbReference type="EMBL" id="TDR34671.1"/>
    </source>
</evidence>
<dbReference type="Proteomes" id="UP000294958">
    <property type="component" value="Unassembled WGS sequence"/>
</dbReference>
<gene>
    <name evidence="2" type="ORF">DES43_113102</name>
</gene>
<dbReference type="AlphaFoldDB" id="A0A4R6YF05"/>
<dbReference type="Pfam" id="PF20557">
    <property type="entry name" value="DnaT_2"/>
    <property type="match status" value="1"/>
</dbReference>
<dbReference type="EMBL" id="SNZF01000013">
    <property type="protein sequence ID" value="TDR34671.1"/>
    <property type="molecule type" value="Genomic_DNA"/>
</dbReference>